<keyword evidence="1" id="KW-0812">Transmembrane</keyword>
<dbReference type="Gene3D" id="1.20.1070.10">
    <property type="entry name" value="Rhodopsin 7-helix transmembrane proteins"/>
    <property type="match status" value="1"/>
</dbReference>
<dbReference type="PANTHER" id="PTHR24372">
    <property type="entry name" value="GLYCOPROTEIN HORMONE RECEPTOR"/>
    <property type="match status" value="1"/>
</dbReference>
<sequence>AVLAVLGNVTVIVYRVIWDRSVLRTGYGLFVTNLGISDFIMGVYLFIIAGADYYYRDVYVLYDKNWRE</sequence>
<organism evidence="2">
    <name type="scientific">Arion vulgaris</name>
    <dbReference type="NCBI Taxonomy" id="1028688"/>
    <lineage>
        <taxon>Eukaryota</taxon>
        <taxon>Metazoa</taxon>
        <taxon>Spiralia</taxon>
        <taxon>Lophotrochozoa</taxon>
        <taxon>Mollusca</taxon>
        <taxon>Gastropoda</taxon>
        <taxon>Heterobranchia</taxon>
        <taxon>Euthyneura</taxon>
        <taxon>Panpulmonata</taxon>
        <taxon>Eupulmonata</taxon>
        <taxon>Stylommatophora</taxon>
        <taxon>Helicina</taxon>
        <taxon>Arionoidea</taxon>
        <taxon>Arionidae</taxon>
        <taxon>Arion</taxon>
    </lineage>
</organism>
<proteinExistence type="predicted"/>
<dbReference type="AlphaFoldDB" id="A0A0B7A3H3"/>
<dbReference type="GO" id="GO:0009755">
    <property type="term" value="P:hormone-mediated signaling pathway"/>
    <property type="evidence" value="ECO:0007669"/>
    <property type="project" value="TreeGrafter"/>
</dbReference>
<reference evidence="2" key="1">
    <citation type="submission" date="2014-12" db="EMBL/GenBank/DDBJ databases">
        <title>Insight into the proteome of Arion vulgaris.</title>
        <authorList>
            <person name="Aradska J."/>
            <person name="Bulat T."/>
            <person name="Smidak R."/>
            <person name="Sarate P."/>
            <person name="Gangsoo J."/>
            <person name="Sialana F."/>
            <person name="Bilban M."/>
            <person name="Lubec G."/>
        </authorList>
    </citation>
    <scope>NUCLEOTIDE SEQUENCE</scope>
    <source>
        <tissue evidence="2">Skin</tissue>
    </source>
</reference>
<evidence type="ECO:0000313" key="2">
    <source>
        <dbReference type="EMBL" id="CEK75197.1"/>
    </source>
</evidence>
<evidence type="ECO:0000256" key="1">
    <source>
        <dbReference type="SAM" id="Phobius"/>
    </source>
</evidence>
<dbReference type="SUPFAM" id="SSF81321">
    <property type="entry name" value="Family A G protein-coupled receptor-like"/>
    <property type="match status" value="1"/>
</dbReference>
<dbReference type="GO" id="GO:0007189">
    <property type="term" value="P:adenylate cyclase-activating G protein-coupled receptor signaling pathway"/>
    <property type="evidence" value="ECO:0007669"/>
    <property type="project" value="TreeGrafter"/>
</dbReference>
<gene>
    <name evidence="2" type="primary">ORF94476</name>
</gene>
<dbReference type="EMBL" id="HACG01028332">
    <property type="protein sequence ID" value="CEK75197.1"/>
    <property type="molecule type" value="Transcribed_RNA"/>
</dbReference>
<dbReference type="PANTHER" id="PTHR24372:SF77">
    <property type="entry name" value="G-PROTEIN COUPLED RECEPTORS FAMILY 1 PROFILE DOMAIN-CONTAINING PROTEIN"/>
    <property type="match status" value="1"/>
</dbReference>
<accession>A0A0B7A3H3</accession>
<keyword evidence="1" id="KW-0472">Membrane</keyword>
<dbReference type="GO" id="GO:0008528">
    <property type="term" value="F:G protein-coupled peptide receptor activity"/>
    <property type="evidence" value="ECO:0007669"/>
    <property type="project" value="TreeGrafter"/>
</dbReference>
<feature type="non-terminal residue" evidence="2">
    <location>
        <position position="1"/>
    </location>
</feature>
<name>A0A0B7A3H3_9EUPU</name>
<feature type="non-terminal residue" evidence="2">
    <location>
        <position position="68"/>
    </location>
</feature>
<dbReference type="GO" id="GO:0005886">
    <property type="term" value="C:plasma membrane"/>
    <property type="evidence" value="ECO:0007669"/>
    <property type="project" value="TreeGrafter"/>
</dbReference>
<keyword evidence="1" id="KW-1133">Transmembrane helix</keyword>
<protein>
    <recommendedName>
        <fullName evidence="3">G-protein coupled receptors family 1 profile domain-containing protein</fullName>
    </recommendedName>
</protein>
<evidence type="ECO:0008006" key="3">
    <source>
        <dbReference type="Google" id="ProtNLM"/>
    </source>
</evidence>
<feature type="transmembrane region" description="Helical" evidence="1">
    <location>
        <begin position="27"/>
        <end position="47"/>
    </location>
</feature>